<evidence type="ECO:0000256" key="7">
    <source>
        <dbReference type="ARBA" id="ARBA00049047"/>
    </source>
</evidence>
<evidence type="ECO:0000256" key="4">
    <source>
        <dbReference type="ARBA" id="ARBA00022822"/>
    </source>
</evidence>
<evidence type="ECO:0000313" key="10">
    <source>
        <dbReference type="EMBL" id="WNF21290.1"/>
    </source>
</evidence>
<keyword evidence="3 8" id="KW-0028">Amino-acid biosynthesis</keyword>
<reference evidence="10 11" key="1">
    <citation type="submission" date="2023-09" db="EMBL/GenBank/DDBJ databases">
        <title>Microbial mechanism of fulvic acid promoting antimony reduction mineralization in rice fields.</title>
        <authorList>
            <person name="Chen G."/>
            <person name="Lan J."/>
        </authorList>
    </citation>
    <scope>NUCLEOTIDE SEQUENCE [LARGE SCALE GENOMIC DNA]</scope>
    <source>
        <strain evidence="10 11">PS1</strain>
    </source>
</reference>
<name>A0ABY9VBV3_9BACI</name>
<evidence type="ECO:0000313" key="11">
    <source>
        <dbReference type="Proteomes" id="UP001303324"/>
    </source>
</evidence>
<dbReference type="PANTHER" id="PTHR43406:SF1">
    <property type="entry name" value="TRYPTOPHAN SYNTHASE ALPHA CHAIN, CHLOROPLASTIC"/>
    <property type="match status" value="1"/>
</dbReference>
<dbReference type="PROSITE" id="PS00167">
    <property type="entry name" value="TRP_SYNTHASE_ALPHA"/>
    <property type="match status" value="1"/>
</dbReference>
<dbReference type="Gene3D" id="3.20.20.70">
    <property type="entry name" value="Aldolase class I"/>
    <property type="match status" value="1"/>
</dbReference>
<evidence type="ECO:0000256" key="9">
    <source>
        <dbReference type="RuleBase" id="RU003662"/>
    </source>
</evidence>
<accession>A0ABY9VBV3</accession>
<comment type="function">
    <text evidence="8">The alpha subunit is responsible for the aldol cleavage of indoleglycerol phosphate to indole and glyceraldehyde 3-phosphate.</text>
</comment>
<keyword evidence="5 8" id="KW-0057">Aromatic amino acid biosynthesis</keyword>
<comment type="catalytic activity">
    <reaction evidence="7 8">
        <text>(1S,2R)-1-C-(indol-3-yl)glycerol 3-phosphate + L-serine = D-glyceraldehyde 3-phosphate + L-tryptophan + H2O</text>
        <dbReference type="Rhea" id="RHEA:10532"/>
        <dbReference type="ChEBI" id="CHEBI:15377"/>
        <dbReference type="ChEBI" id="CHEBI:33384"/>
        <dbReference type="ChEBI" id="CHEBI:57912"/>
        <dbReference type="ChEBI" id="CHEBI:58866"/>
        <dbReference type="ChEBI" id="CHEBI:59776"/>
        <dbReference type="EC" id="4.2.1.20"/>
    </reaction>
</comment>
<dbReference type="EMBL" id="CP134494">
    <property type="protein sequence ID" value="WNF21290.1"/>
    <property type="molecule type" value="Genomic_DNA"/>
</dbReference>
<dbReference type="Pfam" id="PF00290">
    <property type="entry name" value="Trp_syntA"/>
    <property type="match status" value="1"/>
</dbReference>
<evidence type="ECO:0000256" key="3">
    <source>
        <dbReference type="ARBA" id="ARBA00022605"/>
    </source>
</evidence>
<dbReference type="RefSeq" id="WP_311070987.1">
    <property type="nucleotide sequence ID" value="NZ_CP134494.1"/>
</dbReference>
<sequence>MDKIKKALTEKGKKAFIPYIMAGDGGLETLEEKLLYLQECGADAIEIGIPFSDPVADGPTIQKAGIRALRSGTTLRKVLETIQTFKNEISVPLILMTYMNPLVAYGIEKFAEDAAEAGISGCIIPDLPIEEENFVLPAFEQQGISLIRLVTLTTPVERIREIGARATGFIYAVTVTGITGARNNFSKELAGFLDMVKKSSSVPVLAGFGVSSEEQVREVCQHCDGVIVGSKIIDLLEQNDLAGIKQLVSSAEEAGLQIYK</sequence>
<feature type="active site" description="Proton acceptor" evidence="8">
    <location>
        <position position="57"/>
    </location>
</feature>
<evidence type="ECO:0000256" key="5">
    <source>
        <dbReference type="ARBA" id="ARBA00023141"/>
    </source>
</evidence>
<gene>
    <name evidence="8 10" type="primary">trpA</name>
    <name evidence="10" type="ORF">RH061_13900</name>
</gene>
<dbReference type="NCBIfam" id="TIGR00262">
    <property type="entry name" value="trpA"/>
    <property type="match status" value="1"/>
</dbReference>
<dbReference type="Proteomes" id="UP001303324">
    <property type="component" value="Chromosome"/>
</dbReference>
<feature type="active site" description="Proton acceptor" evidence="8">
    <location>
        <position position="46"/>
    </location>
</feature>
<evidence type="ECO:0000256" key="8">
    <source>
        <dbReference type="HAMAP-Rule" id="MF_00131"/>
    </source>
</evidence>
<dbReference type="HAMAP" id="MF_00131">
    <property type="entry name" value="Trp_synth_alpha"/>
    <property type="match status" value="1"/>
</dbReference>
<dbReference type="PANTHER" id="PTHR43406">
    <property type="entry name" value="TRYPTOPHAN SYNTHASE, ALPHA CHAIN"/>
    <property type="match status" value="1"/>
</dbReference>
<proteinExistence type="inferred from homology"/>
<dbReference type="InterPro" id="IPR002028">
    <property type="entry name" value="Trp_synthase_suA"/>
</dbReference>
<comment type="similarity">
    <text evidence="8 9">Belongs to the TrpA family.</text>
</comment>
<dbReference type="EC" id="4.2.1.20" evidence="8"/>
<dbReference type="CDD" id="cd04724">
    <property type="entry name" value="Tryptophan_synthase_alpha"/>
    <property type="match status" value="1"/>
</dbReference>
<comment type="subunit">
    <text evidence="2 8">Tetramer of two alpha and two beta chains.</text>
</comment>
<organism evidence="10 11">
    <name type="scientific">Mesobacillus jeotgali</name>
    <dbReference type="NCBI Taxonomy" id="129985"/>
    <lineage>
        <taxon>Bacteria</taxon>
        <taxon>Bacillati</taxon>
        <taxon>Bacillota</taxon>
        <taxon>Bacilli</taxon>
        <taxon>Bacillales</taxon>
        <taxon>Bacillaceae</taxon>
        <taxon>Mesobacillus</taxon>
    </lineage>
</organism>
<comment type="pathway">
    <text evidence="1 8">Amino-acid biosynthesis; L-tryptophan biosynthesis; L-tryptophan from chorismate: step 5/5.</text>
</comment>
<keyword evidence="6 8" id="KW-0456">Lyase</keyword>
<dbReference type="InterPro" id="IPR013785">
    <property type="entry name" value="Aldolase_TIM"/>
</dbReference>
<dbReference type="SUPFAM" id="SSF51366">
    <property type="entry name" value="Ribulose-phoshate binding barrel"/>
    <property type="match status" value="1"/>
</dbReference>
<keyword evidence="4 8" id="KW-0822">Tryptophan biosynthesis</keyword>
<dbReference type="GO" id="GO:0004834">
    <property type="term" value="F:tryptophan synthase activity"/>
    <property type="evidence" value="ECO:0007669"/>
    <property type="project" value="UniProtKB-EC"/>
</dbReference>
<evidence type="ECO:0000256" key="6">
    <source>
        <dbReference type="ARBA" id="ARBA00023239"/>
    </source>
</evidence>
<keyword evidence="11" id="KW-1185">Reference proteome</keyword>
<evidence type="ECO:0000256" key="1">
    <source>
        <dbReference type="ARBA" id="ARBA00004733"/>
    </source>
</evidence>
<dbReference type="InterPro" id="IPR018204">
    <property type="entry name" value="Trp_synthase_alpha_AS"/>
</dbReference>
<dbReference type="InterPro" id="IPR011060">
    <property type="entry name" value="RibuloseP-bd_barrel"/>
</dbReference>
<evidence type="ECO:0000256" key="2">
    <source>
        <dbReference type="ARBA" id="ARBA00011270"/>
    </source>
</evidence>
<protein>
    <recommendedName>
        <fullName evidence="8">Tryptophan synthase alpha chain</fullName>
        <ecNumber evidence="8">4.2.1.20</ecNumber>
    </recommendedName>
</protein>